<keyword evidence="10" id="KW-1185">Reference proteome</keyword>
<dbReference type="AlphaFoldDB" id="A0A137P3Q2"/>
<dbReference type="CDD" id="cd00067">
    <property type="entry name" value="GAL4"/>
    <property type="match status" value="1"/>
</dbReference>
<dbReference type="SUPFAM" id="SSF57701">
    <property type="entry name" value="Zn2/Cys6 DNA-binding domain"/>
    <property type="match status" value="1"/>
</dbReference>
<keyword evidence="2" id="KW-0479">Metal-binding</keyword>
<dbReference type="OrthoDB" id="2123952at2759"/>
<comment type="subcellular location">
    <subcellularLocation>
        <location evidence="1">Nucleus</location>
    </subcellularLocation>
</comment>
<keyword evidence="7" id="KW-0812">Transmembrane</keyword>
<name>A0A137P3Q2_CONC2</name>
<feature type="transmembrane region" description="Helical" evidence="7">
    <location>
        <begin position="186"/>
        <end position="206"/>
    </location>
</feature>
<dbReference type="GO" id="GO:0000981">
    <property type="term" value="F:DNA-binding transcription factor activity, RNA polymerase II-specific"/>
    <property type="evidence" value="ECO:0007669"/>
    <property type="project" value="InterPro"/>
</dbReference>
<feature type="compositionally biased region" description="Low complexity" evidence="6">
    <location>
        <begin position="93"/>
        <end position="109"/>
    </location>
</feature>
<evidence type="ECO:0000259" key="8">
    <source>
        <dbReference type="PROSITE" id="PS50048"/>
    </source>
</evidence>
<keyword evidence="3" id="KW-0805">Transcription regulation</keyword>
<dbReference type="Pfam" id="PF00172">
    <property type="entry name" value="Zn_clus"/>
    <property type="match status" value="1"/>
</dbReference>
<evidence type="ECO:0000256" key="1">
    <source>
        <dbReference type="ARBA" id="ARBA00004123"/>
    </source>
</evidence>
<dbReference type="GO" id="GO:0005634">
    <property type="term" value="C:nucleus"/>
    <property type="evidence" value="ECO:0007669"/>
    <property type="project" value="UniProtKB-SubCell"/>
</dbReference>
<evidence type="ECO:0000256" key="4">
    <source>
        <dbReference type="ARBA" id="ARBA00023163"/>
    </source>
</evidence>
<organism evidence="9 10">
    <name type="scientific">Conidiobolus coronatus (strain ATCC 28846 / CBS 209.66 / NRRL 28638)</name>
    <name type="common">Delacroixia coronata</name>
    <dbReference type="NCBI Taxonomy" id="796925"/>
    <lineage>
        <taxon>Eukaryota</taxon>
        <taxon>Fungi</taxon>
        <taxon>Fungi incertae sedis</taxon>
        <taxon>Zoopagomycota</taxon>
        <taxon>Entomophthoromycotina</taxon>
        <taxon>Entomophthoromycetes</taxon>
        <taxon>Entomophthorales</taxon>
        <taxon>Ancylistaceae</taxon>
        <taxon>Conidiobolus</taxon>
    </lineage>
</organism>
<evidence type="ECO:0000256" key="6">
    <source>
        <dbReference type="SAM" id="MobiDB-lite"/>
    </source>
</evidence>
<feature type="region of interest" description="Disordered" evidence="6">
    <location>
        <begin position="93"/>
        <end position="131"/>
    </location>
</feature>
<protein>
    <recommendedName>
        <fullName evidence="8">Zn(2)-C6 fungal-type domain-containing protein</fullName>
    </recommendedName>
</protein>
<dbReference type="EMBL" id="KQ964528">
    <property type="protein sequence ID" value="KXN69633.1"/>
    <property type="molecule type" value="Genomic_DNA"/>
</dbReference>
<gene>
    <name evidence="9" type="ORF">CONCODRAFT_7909</name>
</gene>
<dbReference type="PANTHER" id="PTHR47338:SF5">
    <property type="entry name" value="ZN(II)2CYS6 TRANSCRIPTION FACTOR (EUROFUNG)"/>
    <property type="match status" value="1"/>
</dbReference>
<keyword evidence="5" id="KW-0539">Nucleus</keyword>
<keyword evidence="7" id="KW-0472">Membrane</keyword>
<proteinExistence type="predicted"/>
<evidence type="ECO:0000256" key="5">
    <source>
        <dbReference type="ARBA" id="ARBA00023242"/>
    </source>
</evidence>
<dbReference type="PROSITE" id="PS00463">
    <property type="entry name" value="ZN2_CY6_FUNGAL_1"/>
    <property type="match status" value="1"/>
</dbReference>
<dbReference type="InterPro" id="IPR036864">
    <property type="entry name" value="Zn2-C6_fun-type_DNA-bd_sf"/>
</dbReference>
<dbReference type="InterPro" id="IPR001138">
    <property type="entry name" value="Zn2Cys6_DnaBD"/>
</dbReference>
<sequence length="251" mass="28935">MNPIEFTNINDASQMSLSQLFNMINRACDECRRRKVKCNNLDGSISCQNCYNHQLSCTYDDNIQNKRGSKLKQDLWTLSPTLNEFNPEQLNLPLSYNTPLNSSPNLPHSPEQHGNEDDDDHDPFDMEKKTGPFSKPINTPTLYHVPISQKLQNELNIFMEYVNPLLNVITQQQLQKRISRPMTPNFLFLVTCMSVASSLLFVQLLSNEVNLDDYHFAKELLNCSNQEDLMDYDFAMGKKILEFVDNEIGMN</sequence>
<evidence type="ECO:0000256" key="2">
    <source>
        <dbReference type="ARBA" id="ARBA00022723"/>
    </source>
</evidence>
<dbReference type="InterPro" id="IPR050815">
    <property type="entry name" value="TF_fung"/>
</dbReference>
<dbReference type="Gene3D" id="4.10.240.10">
    <property type="entry name" value="Zn(2)-C6 fungal-type DNA-binding domain"/>
    <property type="match status" value="1"/>
</dbReference>
<evidence type="ECO:0000313" key="9">
    <source>
        <dbReference type="EMBL" id="KXN69633.1"/>
    </source>
</evidence>
<reference evidence="9 10" key="1">
    <citation type="journal article" date="2015" name="Genome Biol. Evol.">
        <title>Phylogenomic analyses indicate that early fungi evolved digesting cell walls of algal ancestors of land plants.</title>
        <authorList>
            <person name="Chang Y."/>
            <person name="Wang S."/>
            <person name="Sekimoto S."/>
            <person name="Aerts A.L."/>
            <person name="Choi C."/>
            <person name="Clum A."/>
            <person name="LaButti K.M."/>
            <person name="Lindquist E.A."/>
            <person name="Yee Ngan C."/>
            <person name="Ohm R.A."/>
            <person name="Salamov A.A."/>
            <person name="Grigoriev I.V."/>
            <person name="Spatafora J.W."/>
            <person name="Berbee M.L."/>
        </authorList>
    </citation>
    <scope>NUCLEOTIDE SEQUENCE [LARGE SCALE GENOMIC DNA]</scope>
    <source>
        <strain evidence="9 10">NRRL 28638</strain>
    </source>
</reference>
<dbReference type="Proteomes" id="UP000070444">
    <property type="component" value="Unassembled WGS sequence"/>
</dbReference>
<evidence type="ECO:0000256" key="7">
    <source>
        <dbReference type="SAM" id="Phobius"/>
    </source>
</evidence>
<evidence type="ECO:0000256" key="3">
    <source>
        <dbReference type="ARBA" id="ARBA00023015"/>
    </source>
</evidence>
<keyword evidence="7" id="KW-1133">Transmembrane helix</keyword>
<dbReference type="PANTHER" id="PTHR47338">
    <property type="entry name" value="ZN(II)2CYS6 TRANSCRIPTION FACTOR (EUROFUNG)-RELATED"/>
    <property type="match status" value="1"/>
</dbReference>
<keyword evidence="4" id="KW-0804">Transcription</keyword>
<dbReference type="PROSITE" id="PS50048">
    <property type="entry name" value="ZN2_CY6_FUNGAL_2"/>
    <property type="match status" value="1"/>
</dbReference>
<dbReference type="SMART" id="SM00066">
    <property type="entry name" value="GAL4"/>
    <property type="match status" value="1"/>
</dbReference>
<evidence type="ECO:0000313" key="10">
    <source>
        <dbReference type="Proteomes" id="UP000070444"/>
    </source>
</evidence>
<feature type="domain" description="Zn(2)-C6 fungal-type" evidence="8">
    <location>
        <begin position="27"/>
        <end position="59"/>
    </location>
</feature>
<accession>A0A137P3Q2</accession>
<dbReference type="GO" id="GO:0008270">
    <property type="term" value="F:zinc ion binding"/>
    <property type="evidence" value="ECO:0007669"/>
    <property type="project" value="InterPro"/>
</dbReference>